<dbReference type="EMBL" id="CADCXU010023708">
    <property type="protein sequence ID" value="CAB0011078.1"/>
    <property type="molecule type" value="Genomic_DNA"/>
</dbReference>
<evidence type="ECO:0000313" key="1">
    <source>
        <dbReference type="EMBL" id="CAB0011078.1"/>
    </source>
</evidence>
<sequence length="162" mass="18457">MRISSRTRTSFQNVVIRLPTVQSNAGLKSIRRMNVIEPSSSHKSKWAHQKAVKTLSNFSNRGGRGGSERLAWKCQVLSKFWLNEVVDLGQTNIFYLANFFMKLKTMGEIFIFALHVHPRAPNSNIEGLGMTNELFWKADTERKDLLRSQNPRTLAGIEPDIP</sequence>
<keyword evidence="2" id="KW-1185">Reference proteome</keyword>
<dbReference type="AlphaFoldDB" id="A0A6H5H1Q3"/>
<dbReference type="Proteomes" id="UP000479000">
    <property type="component" value="Unassembled WGS sequence"/>
</dbReference>
<feature type="non-terminal residue" evidence="1">
    <location>
        <position position="162"/>
    </location>
</feature>
<organism evidence="1 2">
    <name type="scientific">Nesidiocoris tenuis</name>
    <dbReference type="NCBI Taxonomy" id="355587"/>
    <lineage>
        <taxon>Eukaryota</taxon>
        <taxon>Metazoa</taxon>
        <taxon>Ecdysozoa</taxon>
        <taxon>Arthropoda</taxon>
        <taxon>Hexapoda</taxon>
        <taxon>Insecta</taxon>
        <taxon>Pterygota</taxon>
        <taxon>Neoptera</taxon>
        <taxon>Paraneoptera</taxon>
        <taxon>Hemiptera</taxon>
        <taxon>Heteroptera</taxon>
        <taxon>Panheteroptera</taxon>
        <taxon>Cimicomorpha</taxon>
        <taxon>Miridae</taxon>
        <taxon>Dicyphina</taxon>
        <taxon>Nesidiocoris</taxon>
    </lineage>
</organism>
<gene>
    <name evidence="1" type="ORF">NTEN_LOCUS16071</name>
</gene>
<protein>
    <submittedName>
        <fullName evidence="1">Uncharacterized protein</fullName>
    </submittedName>
</protein>
<accession>A0A6H5H1Q3</accession>
<evidence type="ECO:0000313" key="2">
    <source>
        <dbReference type="Proteomes" id="UP000479000"/>
    </source>
</evidence>
<reference evidence="1 2" key="1">
    <citation type="submission" date="2020-02" db="EMBL/GenBank/DDBJ databases">
        <authorList>
            <person name="Ferguson B K."/>
        </authorList>
    </citation>
    <scope>NUCLEOTIDE SEQUENCE [LARGE SCALE GENOMIC DNA]</scope>
</reference>
<name>A0A6H5H1Q3_9HEMI</name>
<proteinExistence type="predicted"/>